<name>A0AAV2BDM2_9ARAC</name>
<reference evidence="2 3" key="1">
    <citation type="submission" date="2024-04" db="EMBL/GenBank/DDBJ databases">
        <authorList>
            <person name="Rising A."/>
            <person name="Reimegard J."/>
            <person name="Sonavane S."/>
            <person name="Akerstrom W."/>
            <person name="Nylinder S."/>
            <person name="Hedman E."/>
            <person name="Kallberg Y."/>
        </authorList>
    </citation>
    <scope>NUCLEOTIDE SEQUENCE [LARGE SCALE GENOMIC DNA]</scope>
</reference>
<keyword evidence="3" id="KW-1185">Reference proteome</keyword>
<protein>
    <submittedName>
        <fullName evidence="2">Uncharacterized protein</fullName>
    </submittedName>
</protein>
<dbReference type="EMBL" id="CAXIEN010000334">
    <property type="protein sequence ID" value="CAL1293760.1"/>
    <property type="molecule type" value="Genomic_DNA"/>
</dbReference>
<dbReference type="AlphaFoldDB" id="A0AAV2BDM2"/>
<proteinExistence type="predicted"/>
<dbReference type="PANTHER" id="PTHR11008:SF9">
    <property type="entry name" value="PROTEIN TAKEOUT-LIKE PROTEIN"/>
    <property type="match status" value="1"/>
</dbReference>
<dbReference type="Gene3D" id="3.15.10.30">
    <property type="entry name" value="Haemolymph juvenile hormone binding protein"/>
    <property type="match status" value="1"/>
</dbReference>
<organism evidence="2 3">
    <name type="scientific">Larinioides sclopetarius</name>
    <dbReference type="NCBI Taxonomy" id="280406"/>
    <lineage>
        <taxon>Eukaryota</taxon>
        <taxon>Metazoa</taxon>
        <taxon>Ecdysozoa</taxon>
        <taxon>Arthropoda</taxon>
        <taxon>Chelicerata</taxon>
        <taxon>Arachnida</taxon>
        <taxon>Araneae</taxon>
        <taxon>Araneomorphae</taxon>
        <taxon>Entelegynae</taxon>
        <taxon>Araneoidea</taxon>
        <taxon>Araneidae</taxon>
        <taxon>Larinioides</taxon>
    </lineage>
</organism>
<dbReference type="InterPro" id="IPR038606">
    <property type="entry name" value="To_sf"/>
</dbReference>
<evidence type="ECO:0000256" key="1">
    <source>
        <dbReference type="SAM" id="SignalP"/>
    </source>
</evidence>
<dbReference type="Pfam" id="PF06585">
    <property type="entry name" value="JHBP"/>
    <property type="match status" value="1"/>
</dbReference>
<comment type="caution">
    <text evidence="2">The sequence shown here is derived from an EMBL/GenBank/DDBJ whole genome shotgun (WGS) entry which is preliminary data.</text>
</comment>
<dbReference type="PANTHER" id="PTHR11008">
    <property type="entry name" value="PROTEIN TAKEOUT-LIKE PROTEIN"/>
    <property type="match status" value="1"/>
</dbReference>
<dbReference type="SMART" id="SM00700">
    <property type="entry name" value="JHBP"/>
    <property type="match status" value="1"/>
</dbReference>
<feature type="signal peptide" evidence="1">
    <location>
        <begin position="1"/>
        <end position="38"/>
    </location>
</feature>
<sequence length="268" mass="30381">MFFECSCEHRPINLIHFNDKMKVVLAVTFILLALQASGSDISSESVHNHVEPDPDLENYLREAIENFREQMKEGIEAINMPVLDPLELKDLDINVAENLATMDLHIKMITVEGLSSFQFHHIYPDLENFFLQVNLTLPGVISWGKYYLSGKLLKIFPLKGNGNFQINVTEGEIGGTGQLEFVNSTLQMTKLELDFTWKKLEIFLESFLGGGKFSDVLQKLIPTLGKGVFDNFKPEILKLMNEALINEVNKELRKPEVKTIIEGILPAE</sequence>
<accession>A0AAV2BDM2</accession>
<dbReference type="Proteomes" id="UP001497382">
    <property type="component" value="Unassembled WGS sequence"/>
</dbReference>
<evidence type="ECO:0000313" key="2">
    <source>
        <dbReference type="EMBL" id="CAL1293760.1"/>
    </source>
</evidence>
<gene>
    <name evidence="2" type="ORF">LARSCL_LOCUS18376</name>
</gene>
<keyword evidence="1" id="KW-0732">Signal</keyword>
<feature type="chain" id="PRO_5043662624" evidence="1">
    <location>
        <begin position="39"/>
        <end position="268"/>
    </location>
</feature>
<dbReference type="InterPro" id="IPR010562">
    <property type="entry name" value="Haemolymph_juvenile_hormone-bd"/>
</dbReference>
<evidence type="ECO:0000313" key="3">
    <source>
        <dbReference type="Proteomes" id="UP001497382"/>
    </source>
</evidence>